<feature type="transmembrane region" description="Helical" evidence="7">
    <location>
        <begin position="184"/>
        <end position="208"/>
    </location>
</feature>
<dbReference type="EMBL" id="JBHSKF010000021">
    <property type="protein sequence ID" value="MFC5291138.1"/>
    <property type="molecule type" value="Genomic_DNA"/>
</dbReference>
<comment type="similarity">
    <text evidence="2">Belongs to the EccD/Snm4 family.</text>
</comment>
<feature type="transmembrane region" description="Helical" evidence="7">
    <location>
        <begin position="128"/>
        <end position="145"/>
    </location>
</feature>
<feature type="transmembrane region" description="Helical" evidence="7">
    <location>
        <begin position="443"/>
        <end position="463"/>
    </location>
</feature>
<evidence type="ECO:0000313" key="10">
    <source>
        <dbReference type="Proteomes" id="UP001596157"/>
    </source>
</evidence>
<feature type="transmembrane region" description="Helical" evidence="7">
    <location>
        <begin position="237"/>
        <end position="259"/>
    </location>
</feature>
<protein>
    <submittedName>
        <fullName evidence="9">Type VII secretion integral membrane protein EccD</fullName>
    </submittedName>
</protein>
<organism evidence="9 10">
    <name type="scientific">Actinokineospora guangxiensis</name>
    <dbReference type="NCBI Taxonomy" id="1490288"/>
    <lineage>
        <taxon>Bacteria</taxon>
        <taxon>Bacillati</taxon>
        <taxon>Actinomycetota</taxon>
        <taxon>Actinomycetes</taxon>
        <taxon>Pseudonocardiales</taxon>
        <taxon>Pseudonocardiaceae</taxon>
        <taxon>Actinokineospora</taxon>
    </lineage>
</organism>
<evidence type="ECO:0000256" key="7">
    <source>
        <dbReference type="SAM" id="Phobius"/>
    </source>
</evidence>
<evidence type="ECO:0000256" key="5">
    <source>
        <dbReference type="ARBA" id="ARBA00022989"/>
    </source>
</evidence>
<keyword evidence="4 7" id="KW-0812">Transmembrane</keyword>
<evidence type="ECO:0000256" key="3">
    <source>
        <dbReference type="ARBA" id="ARBA00022475"/>
    </source>
</evidence>
<keyword evidence="10" id="KW-1185">Reference proteome</keyword>
<feature type="transmembrane region" description="Helical" evidence="7">
    <location>
        <begin position="349"/>
        <end position="365"/>
    </location>
</feature>
<feature type="transmembrane region" description="Helical" evidence="7">
    <location>
        <begin position="377"/>
        <end position="395"/>
    </location>
</feature>
<name>A0ABW0EXD4_9PSEU</name>
<dbReference type="InterPro" id="IPR044049">
    <property type="entry name" value="EccD_transm"/>
</dbReference>
<evidence type="ECO:0000256" key="4">
    <source>
        <dbReference type="ARBA" id="ARBA00022692"/>
    </source>
</evidence>
<comment type="subcellular location">
    <subcellularLocation>
        <location evidence="1">Cell membrane</location>
        <topology evidence="1">Multi-pass membrane protein</topology>
    </subcellularLocation>
</comment>
<keyword evidence="3" id="KW-1003">Cell membrane</keyword>
<keyword evidence="6 7" id="KW-0472">Membrane</keyword>
<accession>A0ABW0EXD4</accession>
<dbReference type="RefSeq" id="WP_378251051.1">
    <property type="nucleotide sequence ID" value="NZ_JBHSKF010000021.1"/>
</dbReference>
<feature type="transmembrane region" description="Helical" evidence="7">
    <location>
        <begin position="265"/>
        <end position="286"/>
    </location>
</feature>
<evidence type="ECO:0000259" key="8">
    <source>
        <dbReference type="Pfam" id="PF19053"/>
    </source>
</evidence>
<dbReference type="Pfam" id="PF19053">
    <property type="entry name" value="EccD"/>
    <property type="match status" value="1"/>
</dbReference>
<feature type="transmembrane region" description="Helical" evidence="7">
    <location>
        <begin position="214"/>
        <end position="232"/>
    </location>
</feature>
<feature type="domain" description="EccD-like transmembrane" evidence="8">
    <location>
        <begin position="126"/>
        <end position="466"/>
    </location>
</feature>
<evidence type="ECO:0000256" key="6">
    <source>
        <dbReference type="ARBA" id="ARBA00023136"/>
    </source>
</evidence>
<evidence type="ECO:0000313" key="9">
    <source>
        <dbReference type="EMBL" id="MFC5291138.1"/>
    </source>
</evidence>
<dbReference type="Gene3D" id="3.10.20.90">
    <property type="entry name" value="Phosphatidylinositol 3-kinase Catalytic Subunit, Chain A, domain 1"/>
    <property type="match status" value="1"/>
</dbReference>
<dbReference type="InterPro" id="IPR006707">
    <property type="entry name" value="T7SS_EccD"/>
</dbReference>
<comment type="caution">
    <text evidence="9">The sequence shown here is derived from an EMBL/GenBank/DDBJ whole genome shotgun (WGS) entry which is preliminary data.</text>
</comment>
<dbReference type="NCBIfam" id="TIGR03920">
    <property type="entry name" value="T7SS_EccD"/>
    <property type="match status" value="1"/>
</dbReference>
<evidence type="ECO:0000256" key="1">
    <source>
        <dbReference type="ARBA" id="ARBA00004651"/>
    </source>
</evidence>
<reference evidence="10" key="1">
    <citation type="journal article" date="2019" name="Int. J. Syst. Evol. Microbiol.">
        <title>The Global Catalogue of Microorganisms (GCM) 10K type strain sequencing project: providing services to taxonomists for standard genome sequencing and annotation.</title>
        <authorList>
            <consortium name="The Broad Institute Genomics Platform"/>
            <consortium name="The Broad Institute Genome Sequencing Center for Infectious Disease"/>
            <person name="Wu L."/>
            <person name="Ma J."/>
        </authorList>
    </citation>
    <scope>NUCLEOTIDE SEQUENCE [LARGE SCALE GENOMIC DNA]</scope>
    <source>
        <strain evidence="10">CCUG 59778</strain>
    </source>
</reference>
<proteinExistence type="inferred from homology"/>
<dbReference type="Proteomes" id="UP001596157">
    <property type="component" value="Unassembled WGS sequence"/>
</dbReference>
<dbReference type="PIRSF" id="PIRSF017804">
    <property type="entry name" value="Secretion_EccD1"/>
    <property type="match status" value="1"/>
</dbReference>
<evidence type="ECO:0000256" key="2">
    <source>
        <dbReference type="ARBA" id="ARBA00006162"/>
    </source>
</evidence>
<feature type="transmembrane region" description="Helical" evidence="7">
    <location>
        <begin position="401"/>
        <end position="422"/>
    </location>
</feature>
<dbReference type="InterPro" id="IPR024962">
    <property type="entry name" value="YukD-like"/>
</dbReference>
<dbReference type="Pfam" id="PF08817">
    <property type="entry name" value="YukD"/>
    <property type="match status" value="1"/>
</dbReference>
<sequence>MEEQTQQRTATIGTSARLRFVLGGGVTEVALPTEATLTDLLPAVLPQFGADWVEQGADHEGWVVQRVGDAPLDEDRTLAELNLLDGETLYLRPRADQLAPIDYDDLVDGVGEQVREHPGAWRPQHTRWMFRVGSAATLLFGLALLPGVGAVGLQATIALACAVLLLGGSALAARGATDPHAATILAGTAVCYAAVGGVLLVHAIAPLASFPVEVAVAVTAAFLALCAGGFLVADAALLFTGAILFVLAIGVTALIAIVADLAVPQAVGIGLSVCLIVGVFLPATAFRLSGLTLPMLPSDAPELDEDIDPVPARMVVERGTATVGYSTALHVGLGAALSVLLPLLVFGGTGWTMTLSLVVAFLLLLRTRHPSGVVQRWAILTPAVVTVIANLAQIAEERTEGGRLLAVFLPLLGVGAVLLLFSRMMPGKRQKPYWGRAVEILESLTAVAVIPILLQVLGVYAWMRGLAG</sequence>
<gene>
    <name evidence="9" type="primary">eccD</name>
    <name evidence="9" type="ORF">ACFPM7_29155</name>
</gene>
<keyword evidence="5 7" id="KW-1133">Transmembrane helix</keyword>